<protein>
    <submittedName>
        <fullName evidence="8">Serine/threonine-protein kinase StkP</fullName>
        <ecNumber evidence="8">2.7.11.1</ecNumber>
    </submittedName>
</protein>
<feature type="domain" description="Protein kinase" evidence="6">
    <location>
        <begin position="193"/>
        <end position="484"/>
    </location>
</feature>
<evidence type="ECO:0000256" key="3">
    <source>
        <dbReference type="ARBA" id="ARBA00022777"/>
    </source>
</evidence>
<dbReference type="InterPro" id="IPR049832">
    <property type="entry name" value="BREX_PglW"/>
</dbReference>
<dbReference type="InterPro" id="IPR000719">
    <property type="entry name" value="Prot_kinase_dom"/>
</dbReference>
<dbReference type="SUPFAM" id="SSF56112">
    <property type="entry name" value="Protein kinase-like (PK-like)"/>
    <property type="match status" value="2"/>
</dbReference>
<evidence type="ECO:0000313" key="8">
    <source>
        <dbReference type="EMBL" id="OXR44001.1"/>
    </source>
</evidence>
<dbReference type="InterPro" id="IPR017441">
    <property type="entry name" value="Protein_kinase_ATP_BS"/>
</dbReference>
<evidence type="ECO:0000256" key="4">
    <source>
        <dbReference type="ARBA" id="ARBA00022840"/>
    </source>
</evidence>
<evidence type="ECO:0000259" key="7">
    <source>
        <dbReference type="PROSITE" id="PS50965"/>
    </source>
</evidence>
<dbReference type="SUPFAM" id="SSF47789">
    <property type="entry name" value="C-terminal domain of RNA polymerase alpha subunit"/>
    <property type="match status" value="1"/>
</dbReference>
<dbReference type="GO" id="GO:0005524">
    <property type="term" value="F:ATP binding"/>
    <property type="evidence" value="ECO:0007669"/>
    <property type="project" value="UniProtKB-UniRule"/>
</dbReference>
<feature type="binding site" evidence="5">
    <location>
        <position position="547"/>
    </location>
    <ligand>
        <name>ATP</name>
        <dbReference type="ChEBI" id="CHEBI:30616"/>
    </ligand>
</feature>
<comment type="caution">
    <text evidence="8">The sequence shown here is derived from an EMBL/GenBank/DDBJ whole genome shotgun (WGS) entry which is preliminary data.</text>
</comment>
<evidence type="ECO:0000313" key="9">
    <source>
        <dbReference type="Proteomes" id="UP000215506"/>
    </source>
</evidence>
<gene>
    <name evidence="8" type="primary">stkP</name>
    <name evidence="8" type="ORF">B7C42_03557</name>
</gene>
<keyword evidence="4 5" id="KW-0067">ATP-binding</keyword>
<proteinExistence type="predicted"/>
<keyword evidence="2 5" id="KW-0547">Nucleotide-binding</keyword>
<dbReference type="EC" id="2.7.11.1" evidence="8"/>
<sequence length="1490" mass="165027">MESRWTAVTESSFEHERRGLEAIRTQLPDVDPWLAWSNFTFTASTGHIREVDLLVVAPNGVHLIELKDWSGRLHSRNGDWVQELQRGGTRYHRSPLHLANQKSKELAGLLASHGVRVFVGNAVCLTNPNLRFELPEGDRANTHTVRELIDRLERPVRDARHRIDVQRSKSIKHALEQIGIRRSDAEFTVGPYRLERKPFDAGATWQDYLGTHTELREPARVRIYLRERGADEAQRRSVDDAARREASVLRRFTHPGVVRLELFDPSGHSAGPALIFRYHPETLHLDEYLLRFGHLLDLSDRIELVRQLAETLRSAHGARLFHRALAARSIHVLPRPGSGDAQRWSNPRLQISDWQTATQRSQGTGATMTRHAPTALSAQHLGSSADVYLAPELQAVAPDPIAMDVYGLGMLTYLLVTGKPPAGSQAELLAQFEAGKDLRPSALVDNLAPDIDLLVATATAYQPSKRLSSMDEFLDLLEDVEDALTTPDEPDAEPDKDPLEAVPGDVLAGRWLVRRRLGTGSTSRALLVRDLQTEDKQRGTKAYVVLKIALAPERTEVLEREAAVLRGIRRHSGVINLVDPGMIMLAGRTALVLEYVGDEQGLDNNTDGRTEETVARELRDNGRLQLGRLETYSDYLFGAVDFLEGEGVWHRDIKPDNIAIRVRPNRTRELVLIDFSLAGYPAKHADAGTDGYLDPFIGTLLRSSYDAHAERYALAVTLHEMASGELPRWGDGSVLPRQLDAKEFPYPQVAAEAFDAAVREDLVAFFRKALHRDVAQRFPELKPMRDAWRKIFLDMSRSVPSRPLSDHPVVDDVDDTTPEQQRLLIAEQATRDTHLSQAGLTAASEQFLYGLGVTTVGELLDYGRTRLINAPGLGVRARREIQERVKEWAKRLGKQEPAPLTPEARKEAKAEISAARAESTAGLMRTLSLDTLAARFVPELNKDESNSDKVNAVARLLRIPGSGDLPELDMWPTQTAVAQSLDLDVGPVGRLLRAQRQLWKKDPAVQNLRTQVLELLEGFGRVAAATEVADALVTRLGTRLLDRNDRRALGLAAVRVITEVEQFVPDEAAILVAQKREKGLDPVVVLALEVGDDTDPDTPGARALTNYALKLGEAADVLARHESVPTAAVVLERLVTVERPPGRSTIDERRLVQLAAASSRTAAVTPRLEIYPRDLPLERAIRLTQAGLYVPSDLPREKQAGLRAETVFERILARFPELVIAGSDRKLPTPELTKALCDAGFDLVVATNADTREPRYIPKHLDRASSYTAHTPRWSTATTSQFADTYSDDPDLAKAARAEELLAGAAIREGFRVLTCPTAPPHSTPDAIRELRDRFGANPISVTALFLANMHDLVPPGRKPTWSTILRADIAESGSKAALKFSEYARTAWGRVEKELGASIRTDGPLLLHDTLLFARYDAMGVLARLAERSRRGAGTLWLLCPQADPSRPPHLGPTAVPYQSALNEWIPLPQSWTSNKHRAPATTESGAQQ</sequence>
<keyword evidence="1 8" id="KW-0808">Transferase</keyword>
<keyword evidence="3 8" id="KW-0418">Kinase</keyword>
<dbReference type="InterPro" id="IPR011528">
    <property type="entry name" value="NERD"/>
</dbReference>
<reference evidence="8 9" key="1">
    <citation type="submission" date="2017-07" db="EMBL/GenBank/DDBJ databases">
        <title>First draft Genome Sequence of Nocardia cerradoensis isolated from human infection.</title>
        <authorList>
            <person name="Carrasco G."/>
        </authorList>
    </citation>
    <scope>NUCLEOTIDE SEQUENCE [LARGE SCALE GENOMIC DNA]</scope>
    <source>
        <strain evidence="8 9">CNM20130759</strain>
    </source>
</reference>
<feature type="domain" description="Protein kinase" evidence="6">
    <location>
        <begin position="511"/>
        <end position="793"/>
    </location>
</feature>
<feature type="domain" description="NERD" evidence="7">
    <location>
        <begin position="11"/>
        <end position="129"/>
    </location>
</feature>
<dbReference type="Gene3D" id="3.30.200.20">
    <property type="entry name" value="Phosphorylase Kinase, domain 1"/>
    <property type="match status" value="1"/>
</dbReference>
<name>A0A231H554_9NOCA</name>
<accession>A0A231H554</accession>
<dbReference type="SMART" id="SM00220">
    <property type="entry name" value="S_TKc"/>
    <property type="match status" value="1"/>
</dbReference>
<dbReference type="NCBIfam" id="NF033442">
    <property type="entry name" value="BREX_PglW"/>
    <property type="match status" value="1"/>
</dbReference>
<dbReference type="EMBL" id="NGAF01000007">
    <property type="protein sequence ID" value="OXR44001.1"/>
    <property type="molecule type" value="Genomic_DNA"/>
</dbReference>
<evidence type="ECO:0000256" key="1">
    <source>
        <dbReference type="ARBA" id="ARBA00022679"/>
    </source>
</evidence>
<dbReference type="Pfam" id="PF08378">
    <property type="entry name" value="NERD"/>
    <property type="match status" value="1"/>
</dbReference>
<dbReference type="Proteomes" id="UP000215506">
    <property type="component" value="Unassembled WGS sequence"/>
</dbReference>
<dbReference type="PROSITE" id="PS50011">
    <property type="entry name" value="PROTEIN_KINASE_DOM"/>
    <property type="match status" value="2"/>
</dbReference>
<dbReference type="InterPro" id="IPR011009">
    <property type="entry name" value="Kinase-like_dom_sf"/>
</dbReference>
<dbReference type="PANTHER" id="PTHR43289">
    <property type="entry name" value="MITOGEN-ACTIVATED PROTEIN KINASE KINASE KINASE 20-RELATED"/>
    <property type="match status" value="1"/>
</dbReference>
<evidence type="ECO:0000259" key="6">
    <source>
        <dbReference type="PROSITE" id="PS50011"/>
    </source>
</evidence>
<dbReference type="GO" id="GO:0004674">
    <property type="term" value="F:protein serine/threonine kinase activity"/>
    <property type="evidence" value="ECO:0007669"/>
    <property type="project" value="UniProtKB-EC"/>
</dbReference>
<dbReference type="RefSeq" id="WP_094025931.1">
    <property type="nucleotide sequence ID" value="NZ_NGAF01000007.1"/>
</dbReference>
<dbReference type="PROSITE" id="PS50965">
    <property type="entry name" value="NERD"/>
    <property type="match status" value="1"/>
</dbReference>
<keyword evidence="9" id="KW-1185">Reference proteome</keyword>
<evidence type="ECO:0000256" key="5">
    <source>
        <dbReference type="PROSITE-ProRule" id="PRU10141"/>
    </source>
</evidence>
<dbReference type="Pfam" id="PF00069">
    <property type="entry name" value="Pkinase"/>
    <property type="match status" value="2"/>
</dbReference>
<dbReference type="PROSITE" id="PS00107">
    <property type="entry name" value="PROTEIN_KINASE_ATP"/>
    <property type="match status" value="1"/>
</dbReference>
<organism evidence="8 9">
    <name type="scientific">Nocardia cerradoensis</name>
    <dbReference type="NCBI Taxonomy" id="85688"/>
    <lineage>
        <taxon>Bacteria</taxon>
        <taxon>Bacillati</taxon>
        <taxon>Actinomycetota</taxon>
        <taxon>Actinomycetes</taxon>
        <taxon>Mycobacteriales</taxon>
        <taxon>Nocardiaceae</taxon>
        <taxon>Nocardia</taxon>
    </lineage>
</organism>
<evidence type="ECO:0000256" key="2">
    <source>
        <dbReference type="ARBA" id="ARBA00022741"/>
    </source>
</evidence>
<dbReference type="Gene3D" id="1.10.510.10">
    <property type="entry name" value="Transferase(Phosphotransferase) domain 1"/>
    <property type="match status" value="2"/>
</dbReference>
<dbReference type="PANTHER" id="PTHR43289:SF34">
    <property type="entry name" value="SERINE_THREONINE-PROTEIN KINASE YBDM-RELATED"/>
    <property type="match status" value="1"/>
</dbReference>